<reference evidence="1 2" key="1">
    <citation type="journal article" date="2019" name="Int. J. Syst. Evol. Microbiol.">
        <title>The Global Catalogue of Microorganisms (GCM) 10K type strain sequencing project: providing services to taxonomists for standard genome sequencing and annotation.</title>
        <authorList>
            <consortium name="The Broad Institute Genomics Platform"/>
            <consortium name="The Broad Institute Genome Sequencing Center for Infectious Disease"/>
            <person name="Wu L."/>
            <person name="Ma J."/>
        </authorList>
    </citation>
    <scope>NUCLEOTIDE SEQUENCE [LARGE SCALE GENOMIC DNA]</scope>
    <source>
        <strain evidence="1 2">JCM 8201</strain>
    </source>
</reference>
<accession>A0ABN3UL23</accession>
<name>A0ABN3UL23_9ACTN</name>
<organism evidence="1 2">
    <name type="scientific">Actinocorallia aurantiaca</name>
    <dbReference type="NCBI Taxonomy" id="46204"/>
    <lineage>
        <taxon>Bacteria</taxon>
        <taxon>Bacillati</taxon>
        <taxon>Actinomycetota</taxon>
        <taxon>Actinomycetes</taxon>
        <taxon>Streptosporangiales</taxon>
        <taxon>Thermomonosporaceae</taxon>
        <taxon>Actinocorallia</taxon>
    </lineage>
</organism>
<protein>
    <recommendedName>
        <fullName evidence="3">DUF262 domain-containing protein</fullName>
    </recommendedName>
</protein>
<keyword evidence="2" id="KW-1185">Reference proteome</keyword>
<sequence>MFDQPYTKLAALLQMLRDGDIDVVQFGRPFQRNVLWTAELWRSLARAPQRPINGFVWWLPPREEAPRSGRYRKSSKARVFIVDGQQRSTALAGGLGLRPACYPPQVWAELGGPELQVGVVLESARRLSVQPLRARKHPQVPLGALLEASPGQIPQLVTDAGAGGRDQELGQLAAELTDLRSRLLETEIPVGWLRAGAEDAADSYRVLNQGMSTKLAHASEIETLYLDLKCPGVRREVLDPLWRHARKEGYQSVVTLALVNELVQRQLPAATRRRSVMRASAERVELAARRAADACTGVIAYLQQRGLVGEQMLAMPSAIGVLMHLAAHFPECLLDDFPRRWLVHALAGGRYNGAPYQASRDVSAMLRATDYAGARAVLAELMLPAGPPRPLQASQLTGHRPGRFSAVTSLYAMAAAGSTGQEVQDLAEPDVVFPQARMRLVPLWRGALERSLGNFILATEQTAKVLEESGGWNRHSYEALRGGRSALASQHLPLPSDGPGSLAPAQLVKAREQELLALINCYLEKAGPLIPGEPT</sequence>
<proteinExistence type="predicted"/>
<gene>
    <name evidence="1" type="ORF">GCM10010439_55460</name>
</gene>
<evidence type="ECO:0000313" key="1">
    <source>
        <dbReference type="EMBL" id="GAA2734018.1"/>
    </source>
</evidence>
<dbReference type="Proteomes" id="UP001501842">
    <property type="component" value="Unassembled WGS sequence"/>
</dbReference>
<evidence type="ECO:0000313" key="2">
    <source>
        <dbReference type="Proteomes" id="UP001501842"/>
    </source>
</evidence>
<evidence type="ECO:0008006" key="3">
    <source>
        <dbReference type="Google" id="ProtNLM"/>
    </source>
</evidence>
<comment type="caution">
    <text evidence="1">The sequence shown here is derived from an EMBL/GenBank/DDBJ whole genome shotgun (WGS) entry which is preliminary data.</text>
</comment>
<dbReference type="EMBL" id="BAAATZ010000027">
    <property type="protein sequence ID" value="GAA2734018.1"/>
    <property type="molecule type" value="Genomic_DNA"/>
</dbReference>
<dbReference type="RefSeq" id="WP_344454451.1">
    <property type="nucleotide sequence ID" value="NZ_BAAATZ010000027.1"/>
</dbReference>